<reference evidence="3 4" key="1">
    <citation type="submission" date="2020-06" db="EMBL/GenBank/DDBJ databases">
        <authorList>
            <person name="Li R."/>
            <person name="Bekaert M."/>
        </authorList>
    </citation>
    <scope>NUCLEOTIDE SEQUENCE [LARGE SCALE GENOMIC DNA]</scope>
    <source>
        <strain evidence="4">wild</strain>
    </source>
</reference>
<name>A0A6J8EJL5_MYTCO</name>
<dbReference type="Proteomes" id="UP000507470">
    <property type="component" value="Unassembled WGS sequence"/>
</dbReference>
<feature type="signal peptide" evidence="2">
    <location>
        <begin position="1"/>
        <end position="17"/>
    </location>
</feature>
<protein>
    <submittedName>
        <fullName evidence="3">Uncharacterized protein</fullName>
    </submittedName>
</protein>
<proteinExistence type="predicted"/>
<evidence type="ECO:0000256" key="2">
    <source>
        <dbReference type="SAM" id="SignalP"/>
    </source>
</evidence>
<keyword evidence="2" id="KW-0732">Signal</keyword>
<accession>A0A6J8EJL5</accession>
<gene>
    <name evidence="3" type="ORF">MCOR_53023</name>
</gene>
<sequence length="249" mass="28783">MIIACVLFIVSTFDISAFLLEDKTPLPNNDLTDKHYIAVMDLLLEERKERQNLEIAMTQLHQEPLAKTSRLPKLNRTKNFSEKCNAELQALKNKTDQIQDELNAENTKLKKELSYVQQNFSKLQLEMRLELNNIENKSIDDINRVQNDLSSLKQLKAIDQLQDVHKLQNQFETIQHQVQSLTAIQSARGQDFLALYNQTLEIKSSLKQSIVDLSNNHNDSMTQFHTVLIKGVYFFKNIVVCIERLCHVG</sequence>
<dbReference type="AlphaFoldDB" id="A0A6J8EJL5"/>
<feature type="coiled-coil region" evidence="1">
    <location>
        <begin position="43"/>
        <end position="119"/>
    </location>
</feature>
<feature type="chain" id="PRO_5026901974" evidence="2">
    <location>
        <begin position="18"/>
        <end position="249"/>
    </location>
</feature>
<evidence type="ECO:0000313" key="4">
    <source>
        <dbReference type="Proteomes" id="UP000507470"/>
    </source>
</evidence>
<evidence type="ECO:0000313" key="3">
    <source>
        <dbReference type="EMBL" id="CAC5420839.1"/>
    </source>
</evidence>
<keyword evidence="1" id="KW-0175">Coiled coil</keyword>
<dbReference type="EMBL" id="CACVKT020009175">
    <property type="protein sequence ID" value="CAC5420839.1"/>
    <property type="molecule type" value="Genomic_DNA"/>
</dbReference>
<organism evidence="3 4">
    <name type="scientific">Mytilus coruscus</name>
    <name type="common">Sea mussel</name>
    <dbReference type="NCBI Taxonomy" id="42192"/>
    <lineage>
        <taxon>Eukaryota</taxon>
        <taxon>Metazoa</taxon>
        <taxon>Spiralia</taxon>
        <taxon>Lophotrochozoa</taxon>
        <taxon>Mollusca</taxon>
        <taxon>Bivalvia</taxon>
        <taxon>Autobranchia</taxon>
        <taxon>Pteriomorphia</taxon>
        <taxon>Mytilida</taxon>
        <taxon>Mytiloidea</taxon>
        <taxon>Mytilidae</taxon>
        <taxon>Mytilinae</taxon>
        <taxon>Mytilus</taxon>
    </lineage>
</organism>
<evidence type="ECO:0000256" key="1">
    <source>
        <dbReference type="SAM" id="Coils"/>
    </source>
</evidence>
<keyword evidence="4" id="KW-1185">Reference proteome</keyword>